<feature type="domain" description="FtsK" evidence="5">
    <location>
        <begin position="340"/>
        <end position="523"/>
    </location>
</feature>
<keyword evidence="4" id="KW-0472">Membrane</keyword>
<evidence type="ECO:0000256" key="1">
    <source>
        <dbReference type="ARBA" id="ARBA00022741"/>
    </source>
</evidence>
<name>A0ABP8PDK5_9MICO</name>
<feature type="transmembrane region" description="Helical" evidence="4">
    <location>
        <begin position="20"/>
        <end position="39"/>
    </location>
</feature>
<keyword evidence="4" id="KW-0812">Transmembrane</keyword>
<reference evidence="7" key="1">
    <citation type="journal article" date="2019" name="Int. J. Syst. Evol. Microbiol.">
        <title>The Global Catalogue of Microorganisms (GCM) 10K type strain sequencing project: providing services to taxonomists for standard genome sequencing and annotation.</title>
        <authorList>
            <consortium name="The Broad Institute Genomics Platform"/>
            <consortium name="The Broad Institute Genome Sequencing Center for Infectious Disease"/>
            <person name="Wu L."/>
            <person name="Ma J."/>
        </authorList>
    </citation>
    <scope>NUCLEOTIDE SEQUENCE [LARGE SCALE GENOMIC DNA]</scope>
    <source>
        <strain evidence="7">JCM 17839</strain>
    </source>
</reference>
<organism evidence="6 7">
    <name type="scientific">Microbacterium panaciterrae</name>
    <dbReference type="NCBI Taxonomy" id="985759"/>
    <lineage>
        <taxon>Bacteria</taxon>
        <taxon>Bacillati</taxon>
        <taxon>Actinomycetota</taxon>
        <taxon>Actinomycetes</taxon>
        <taxon>Micrococcales</taxon>
        <taxon>Microbacteriaceae</taxon>
        <taxon>Microbacterium</taxon>
    </lineage>
</organism>
<dbReference type="Gene3D" id="3.40.50.300">
    <property type="entry name" value="P-loop containing nucleotide triphosphate hydrolases"/>
    <property type="match status" value="3"/>
</dbReference>
<evidence type="ECO:0000256" key="3">
    <source>
        <dbReference type="PROSITE-ProRule" id="PRU00289"/>
    </source>
</evidence>
<keyword evidence="2 3" id="KW-0067">ATP-binding</keyword>
<keyword evidence="1 3" id="KW-0547">Nucleotide-binding</keyword>
<accession>A0ABP8PDK5</accession>
<dbReference type="SMART" id="SM00382">
    <property type="entry name" value="AAA"/>
    <property type="match status" value="2"/>
</dbReference>
<feature type="transmembrane region" description="Helical" evidence="4">
    <location>
        <begin position="46"/>
        <end position="64"/>
    </location>
</feature>
<protein>
    <recommendedName>
        <fullName evidence="5">FtsK domain-containing protein</fullName>
    </recommendedName>
</protein>
<dbReference type="Pfam" id="PF01580">
    <property type="entry name" value="FtsK_SpoIIIE"/>
    <property type="match status" value="1"/>
</dbReference>
<evidence type="ECO:0000256" key="2">
    <source>
        <dbReference type="ARBA" id="ARBA00022840"/>
    </source>
</evidence>
<keyword evidence="7" id="KW-1185">Reference proteome</keyword>
<evidence type="ECO:0000313" key="6">
    <source>
        <dbReference type="EMBL" id="GAA4484820.1"/>
    </source>
</evidence>
<dbReference type="EMBL" id="BAABGP010000013">
    <property type="protein sequence ID" value="GAA4484820.1"/>
    <property type="molecule type" value="Genomic_DNA"/>
</dbReference>
<evidence type="ECO:0000313" key="7">
    <source>
        <dbReference type="Proteomes" id="UP001500731"/>
    </source>
</evidence>
<dbReference type="CDD" id="cd01127">
    <property type="entry name" value="TrwB_TraG_TraD_VirD4"/>
    <property type="match status" value="1"/>
</dbReference>
<comment type="caution">
    <text evidence="6">The sequence shown here is derived from an EMBL/GenBank/DDBJ whole genome shotgun (WGS) entry which is preliminary data.</text>
</comment>
<feature type="binding site" evidence="3">
    <location>
        <begin position="358"/>
        <end position="365"/>
    </location>
    <ligand>
        <name>ATP</name>
        <dbReference type="ChEBI" id="CHEBI:30616"/>
    </ligand>
</feature>
<evidence type="ECO:0000256" key="4">
    <source>
        <dbReference type="SAM" id="Phobius"/>
    </source>
</evidence>
<dbReference type="Proteomes" id="UP001500731">
    <property type="component" value="Unassembled WGS sequence"/>
</dbReference>
<dbReference type="InterPro" id="IPR003593">
    <property type="entry name" value="AAA+_ATPase"/>
</dbReference>
<proteinExistence type="predicted"/>
<dbReference type="InterPro" id="IPR002543">
    <property type="entry name" value="FtsK_dom"/>
</dbReference>
<sequence>MDPAETIVLPNPASAPPRAPLPLLAAIVPVASGVVLFAVTRSPLSLCFAALGPVMILASFLDGMRQRRRATRLAAVDEAAAWERVEEIVAARTEAERARQLRAAPDLRGCLSDPPLRRGALSGEAELTVGRGHGPSPLRFSGTGDRADVFRAQHGTLAGVPLTVAVTAGVCVRGPAPLALAVARAMVLQLCLRHAPGAIRLEGDGIARLGIAGLPQAQRRGPEALVVHVGDRRTASTGARLALAAPGAAPPAGYEAVIDIVEPGAAEVRSPLGVRTCAVEGISQDQADALVAALIGAAEGDAQIPAAVSLQDALGADIVSAPGSGGGTDGLSIALGRDAHGPVAVDLVADGPHALVTGVTGAGKSELLVSWVTGLAAIHPASEVSFVLADFKGGTAFEPLRALPHVAAVITDLDAGGAERGVRSLRAELRRREQILAEHGLRSIAEAGGVLGRLVIVVDEFAALLQEHPDLAAVFTDIAARGRALGMHLILGTQRATGVVRDALATNCPLRIALRVTDPADSRAMIGTEAAAMLPGDAAGRGLALVRRPKDDVPAMFRVARTASDELRTVIERSRGQDRARSPWQPPLPRRLELSQLAVPEDDAIVVGIADEPERQQQTLRTLRPGRDRGLIVFGGPGSGKSSMLRALSAQVPAAVRLPQDPEQAWSIVDEIADGRRPMPPLLAVDDVDRHLAAFPIEYSGAWLERLQRVIRTAGEHGCTVLLSAARCSGQISGLAELLPARAILRTSSRTEHLAAGGEPSGFDPERPPGRASIGAVEVQFVLPTAEDAAAVPDDARGGTAVLPVLWEPREPLVGVVSASPARTAETLAGRFGAGAVQVLADGAPVMLAEGPRATDELRMIVGDADSWQRQYALWQRIARTGEVLVLAEAARELRTLVGVREIAPYATPFAGRAWTIDADGRPSRVILHGPPRD</sequence>
<evidence type="ECO:0000259" key="5">
    <source>
        <dbReference type="PROSITE" id="PS50901"/>
    </source>
</evidence>
<dbReference type="InterPro" id="IPR050206">
    <property type="entry name" value="FtsK/SpoIIIE/SftA"/>
</dbReference>
<dbReference type="SUPFAM" id="SSF52540">
    <property type="entry name" value="P-loop containing nucleoside triphosphate hydrolases"/>
    <property type="match status" value="2"/>
</dbReference>
<dbReference type="RefSeq" id="WP_345186287.1">
    <property type="nucleotide sequence ID" value="NZ_BAABGP010000013.1"/>
</dbReference>
<dbReference type="InterPro" id="IPR027417">
    <property type="entry name" value="P-loop_NTPase"/>
</dbReference>
<dbReference type="PANTHER" id="PTHR22683">
    <property type="entry name" value="SPORULATION PROTEIN RELATED"/>
    <property type="match status" value="1"/>
</dbReference>
<dbReference type="PROSITE" id="PS50901">
    <property type="entry name" value="FTSK"/>
    <property type="match status" value="1"/>
</dbReference>
<dbReference type="PANTHER" id="PTHR22683:SF1">
    <property type="entry name" value="TYPE VII SECRETION SYSTEM PROTEIN ESSC"/>
    <property type="match status" value="1"/>
</dbReference>
<keyword evidence="4" id="KW-1133">Transmembrane helix</keyword>
<gene>
    <name evidence="6" type="ORF">GCM10023171_18250</name>
</gene>